<feature type="compositionally biased region" description="Low complexity" evidence="1">
    <location>
        <begin position="55"/>
        <end position="68"/>
    </location>
</feature>
<evidence type="ECO:0000256" key="1">
    <source>
        <dbReference type="SAM" id="MobiDB-lite"/>
    </source>
</evidence>
<evidence type="ECO:0000313" key="2">
    <source>
        <dbReference type="EMBL" id="KEP45740.1"/>
    </source>
</evidence>
<dbReference type="EMBL" id="AZST01001533">
    <property type="protein sequence ID" value="KEP45740.1"/>
    <property type="molecule type" value="Genomic_DNA"/>
</dbReference>
<dbReference type="Proteomes" id="UP000027456">
    <property type="component" value="Unassembled WGS sequence"/>
</dbReference>
<dbReference type="HOGENOM" id="CLU_1797549_0_0_1"/>
<reference evidence="2 3" key="1">
    <citation type="submission" date="2013-12" db="EMBL/GenBank/DDBJ databases">
        <authorList>
            <person name="Cubeta M."/>
            <person name="Pakala S."/>
            <person name="Fedorova N."/>
            <person name="Thomas E."/>
            <person name="Dean R."/>
            <person name="Jabaji S."/>
            <person name="Neate S."/>
            <person name="Toda T."/>
            <person name="Tavantzis S."/>
            <person name="Vilgalys R."/>
            <person name="Bharathan N."/>
            <person name="Pakala S."/>
            <person name="Losada L.S."/>
            <person name="Zafar N."/>
            <person name="Nierman W."/>
        </authorList>
    </citation>
    <scope>NUCLEOTIDE SEQUENCE [LARGE SCALE GENOMIC DNA]</scope>
    <source>
        <strain evidence="2 3">123E</strain>
    </source>
</reference>
<name>A0A074RK87_9AGAM</name>
<organism evidence="2 3">
    <name type="scientific">Rhizoctonia solani 123E</name>
    <dbReference type="NCBI Taxonomy" id="1423351"/>
    <lineage>
        <taxon>Eukaryota</taxon>
        <taxon>Fungi</taxon>
        <taxon>Dikarya</taxon>
        <taxon>Basidiomycota</taxon>
        <taxon>Agaricomycotina</taxon>
        <taxon>Agaricomycetes</taxon>
        <taxon>Cantharellales</taxon>
        <taxon>Ceratobasidiaceae</taxon>
        <taxon>Rhizoctonia</taxon>
    </lineage>
</organism>
<protein>
    <submittedName>
        <fullName evidence="2">Uncharacterized protein</fullName>
    </submittedName>
</protein>
<gene>
    <name evidence="2" type="ORF">V565_245220</name>
</gene>
<keyword evidence="3" id="KW-1185">Reference proteome</keyword>
<comment type="caution">
    <text evidence="2">The sequence shown here is derived from an EMBL/GenBank/DDBJ whole genome shotgun (WGS) entry which is preliminary data.</text>
</comment>
<proteinExistence type="predicted"/>
<dbReference type="AlphaFoldDB" id="A0A074RK87"/>
<accession>A0A074RK87</accession>
<sequence>MKASAHLIDNDLKHKPDISAFLELHWPREPCMVEEVVAYEGEDEGEGGGGHDGNSEGNSNGNGNDNGEPVVTNVPTTGNIEIDPQILVGSQVQSKARQPRPLISKGKCIYANLSSMLIGVTIQPWVHWLRSPPLKLTQLLWLPI</sequence>
<feature type="region of interest" description="Disordered" evidence="1">
    <location>
        <begin position="40"/>
        <end position="76"/>
    </location>
</feature>
<evidence type="ECO:0000313" key="3">
    <source>
        <dbReference type="Proteomes" id="UP000027456"/>
    </source>
</evidence>